<dbReference type="Proteomes" id="UP000762676">
    <property type="component" value="Unassembled WGS sequence"/>
</dbReference>
<dbReference type="GO" id="GO:0000506">
    <property type="term" value="C:glycosylphosphatidylinositol-N-acetylglucosaminyltransferase (GPI-GnT) complex"/>
    <property type="evidence" value="ECO:0007669"/>
    <property type="project" value="TreeGrafter"/>
</dbReference>
<comment type="caution">
    <text evidence="9">The sequence shown here is derived from an EMBL/GenBank/DDBJ whole genome shotgun (WGS) entry which is preliminary data.</text>
</comment>
<evidence type="ECO:0000256" key="1">
    <source>
        <dbReference type="ARBA" id="ARBA00004141"/>
    </source>
</evidence>
<keyword evidence="4" id="KW-0337">GPI-anchor biosynthesis</keyword>
<organism evidence="9 10">
    <name type="scientific">Elysia marginata</name>
    <dbReference type="NCBI Taxonomy" id="1093978"/>
    <lineage>
        <taxon>Eukaryota</taxon>
        <taxon>Metazoa</taxon>
        <taxon>Spiralia</taxon>
        <taxon>Lophotrochozoa</taxon>
        <taxon>Mollusca</taxon>
        <taxon>Gastropoda</taxon>
        <taxon>Heterobranchia</taxon>
        <taxon>Euthyneura</taxon>
        <taxon>Panpulmonata</taxon>
        <taxon>Sacoglossa</taxon>
        <taxon>Placobranchoidea</taxon>
        <taxon>Plakobranchidae</taxon>
        <taxon>Elysia</taxon>
    </lineage>
</organism>
<reference evidence="9 10" key="1">
    <citation type="journal article" date="2021" name="Elife">
        <title>Chloroplast acquisition without the gene transfer in kleptoplastic sea slugs, Plakobranchus ocellatus.</title>
        <authorList>
            <person name="Maeda T."/>
            <person name="Takahashi S."/>
            <person name="Yoshida T."/>
            <person name="Shimamura S."/>
            <person name="Takaki Y."/>
            <person name="Nagai Y."/>
            <person name="Toyoda A."/>
            <person name="Suzuki Y."/>
            <person name="Arimoto A."/>
            <person name="Ishii H."/>
            <person name="Satoh N."/>
            <person name="Nishiyama T."/>
            <person name="Hasebe M."/>
            <person name="Maruyama T."/>
            <person name="Minagawa J."/>
            <person name="Obokata J."/>
            <person name="Shigenobu S."/>
        </authorList>
    </citation>
    <scope>NUCLEOTIDE SEQUENCE [LARGE SCALE GENOMIC DNA]</scope>
</reference>
<dbReference type="GO" id="GO:0006506">
    <property type="term" value="P:GPI anchor biosynthetic process"/>
    <property type="evidence" value="ECO:0007669"/>
    <property type="project" value="UniProtKB-KW"/>
</dbReference>
<dbReference type="Pfam" id="PF06432">
    <property type="entry name" value="GPI2"/>
    <property type="match status" value="1"/>
</dbReference>
<evidence type="ECO:0000256" key="8">
    <source>
        <dbReference type="SAM" id="Phobius"/>
    </source>
</evidence>
<comment type="similarity">
    <text evidence="3">Belongs to the PIGC family.</text>
</comment>
<feature type="transmembrane region" description="Helical" evidence="8">
    <location>
        <begin position="79"/>
        <end position="99"/>
    </location>
</feature>
<dbReference type="EMBL" id="BMAT01003667">
    <property type="protein sequence ID" value="GFR60153.1"/>
    <property type="molecule type" value="Genomic_DNA"/>
</dbReference>
<keyword evidence="7 8" id="KW-0472">Membrane</keyword>
<protein>
    <submittedName>
        <fullName evidence="9">Phosphatidylinositol N-acetylglucosaminyltransferase subunit C-like</fullName>
    </submittedName>
</protein>
<dbReference type="AlphaFoldDB" id="A0AAV4EI31"/>
<evidence type="ECO:0000256" key="2">
    <source>
        <dbReference type="ARBA" id="ARBA00004687"/>
    </source>
</evidence>
<name>A0AAV4EI31_9GAST</name>
<keyword evidence="9" id="KW-0328">Glycosyltransferase</keyword>
<keyword evidence="10" id="KW-1185">Reference proteome</keyword>
<proteinExistence type="inferred from homology"/>
<evidence type="ECO:0000313" key="9">
    <source>
        <dbReference type="EMBL" id="GFR60153.1"/>
    </source>
</evidence>
<dbReference type="InterPro" id="IPR009450">
    <property type="entry name" value="Plno_GlcNAc_GPI2"/>
</dbReference>
<evidence type="ECO:0000256" key="5">
    <source>
        <dbReference type="ARBA" id="ARBA00022692"/>
    </source>
</evidence>
<comment type="subcellular location">
    <subcellularLocation>
        <location evidence="1">Membrane</location>
        <topology evidence="1">Multi-pass membrane protein</topology>
    </subcellularLocation>
</comment>
<evidence type="ECO:0000256" key="7">
    <source>
        <dbReference type="ARBA" id="ARBA00023136"/>
    </source>
</evidence>
<keyword evidence="5 8" id="KW-0812">Transmembrane</keyword>
<evidence type="ECO:0000256" key="4">
    <source>
        <dbReference type="ARBA" id="ARBA00022502"/>
    </source>
</evidence>
<dbReference type="GO" id="GO:0016757">
    <property type="term" value="F:glycosyltransferase activity"/>
    <property type="evidence" value="ECO:0007669"/>
    <property type="project" value="UniProtKB-KW"/>
</dbReference>
<evidence type="ECO:0000256" key="3">
    <source>
        <dbReference type="ARBA" id="ARBA00008321"/>
    </source>
</evidence>
<dbReference type="PANTHER" id="PTHR12982">
    <property type="entry name" value="PHOSPHATIDYLINOSITOL GLYCAN, CLASS C"/>
    <property type="match status" value="1"/>
</dbReference>
<dbReference type="PANTHER" id="PTHR12982:SF0">
    <property type="entry name" value="PHOSPHATIDYLINOSITOL N-ACETYLGLUCOSAMINYLTRANSFERASE SUBUNIT C"/>
    <property type="match status" value="1"/>
</dbReference>
<evidence type="ECO:0000256" key="6">
    <source>
        <dbReference type="ARBA" id="ARBA00022989"/>
    </source>
</evidence>
<accession>A0AAV4EI31</accession>
<comment type="pathway">
    <text evidence="2">Glycolipid biosynthesis; glycosylphosphatidylinositol-anchor biosynthesis.</text>
</comment>
<evidence type="ECO:0000313" key="10">
    <source>
        <dbReference type="Proteomes" id="UP000762676"/>
    </source>
</evidence>
<gene>
    <name evidence="9" type="ORF">ElyMa_001814300</name>
</gene>
<keyword evidence="6 8" id="KW-1133">Transmembrane helix</keyword>
<sequence>MATPSEKQPWRKILYEPQPYPDNYVDSSFLEELKKNLHVQTYDKKTLMFEAANLSQQINSISMFVTMYFYMEDQTASPQTLWCVAFVATIAGYLLNLAICRQQGANFSCNLCE</sequence>
<keyword evidence="9" id="KW-0808">Transferase</keyword>